<organism evidence="1 2">
    <name type="scientific">Albula glossodonta</name>
    <name type="common">roundjaw bonefish</name>
    <dbReference type="NCBI Taxonomy" id="121402"/>
    <lineage>
        <taxon>Eukaryota</taxon>
        <taxon>Metazoa</taxon>
        <taxon>Chordata</taxon>
        <taxon>Craniata</taxon>
        <taxon>Vertebrata</taxon>
        <taxon>Euteleostomi</taxon>
        <taxon>Actinopterygii</taxon>
        <taxon>Neopterygii</taxon>
        <taxon>Teleostei</taxon>
        <taxon>Albuliformes</taxon>
        <taxon>Albulidae</taxon>
        <taxon>Albula</taxon>
    </lineage>
</organism>
<dbReference type="AlphaFoldDB" id="A0A8T2PRQ1"/>
<evidence type="ECO:0000313" key="1">
    <source>
        <dbReference type="EMBL" id="KAG9354024.1"/>
    </source>
</evidence>
<protein>
    <submittedName>
        <fullName evidence="1">Uncharacterized protein</fullName>
    </submittedName>
</protein>
<proteinExistence type="predicted"/>
<gene>
    <name evidence="1" type="ORF">JZ751_012148</name>
</gene>
<keyword evidence="2" id="KW-1185">Reference proteome</keyword>
<comment type="caution">
    <text evidence="1">The sequence shown here is derived from an EMBL/GenBank/DDBJ whole genome shotgun (WGS) entry which is preliminary data.</text>
</comment>
<sequence>MAMILAVKDDDELLQRGAPAMHSPNLQTPPSPFRHLSCPYPPYPPHAHPTTPMLRLSQDPARCQTNTHPVPVPSVTLSNCSVANFTHSSLTFT</sequence>
<accession>A0A8T2PRQ1</accession>
<reference evidence="1" key="1">
    <citation type="thesis" date="2021" institute="BYU ScholarsArchive" country="Provo, UT, USA">
        <title>Applications of and Algorithms for Genome Assembly and Genomic Analyses with an Emphasis on Marine Teleosts.</title>
        <authorList>
            <person name="Pickett B.D."/>
        </authorList>
    </citation>
    <scope>NUCLEOTIDE SEQUENCE</scope>
    <source>
        <strain evidence="1">HI-2016</strain>
    </source>
</reference>
<name>A0A8T2PRQ1_9TELE</name>
<dbReference type="EMBL" id="JAFBMS010000003">
    <property type="protein sequence ID" value="KAG9354024.1"/>
    <property type="molecule type" value="Genomic_DNA"/>
</dbReference>
<dbReference type="Proteomes" id="UP000824540">
    <property type="component" value="Unassembled WGS sequence"/>
</dbReference>
<evidence type="ECO:0000313" key="2">
    <source>
        <dbReference type="Proteomes" id="UP000824540"/>
    </source>
</evidence>